<dbReference type="PROSITE" id="PS51257">
    <property type="entry name" value="PROKAR_LIPOPROTEIN"/>
    <property type="match status" value="1"/>
</dbReference>
<proteinExistence type="predicted"/>
<keyword evidence="5" id="KW-1185">Reference proteome</keyword>
<feature type="chain" id="PRO_5011564417" description="Cytochrome C" evidence="3">
    <location>
        <begin position="25"/>
        <end position="614"/>
    </location>
</feature>
<dbReference type="RefSeq" id="WP_092349551.1">
    <property type="nucleotide sequence ID" value="NZ_FNQN01000008.1"/>
</dbReference>
<dbReference type="PANTHER" id="PTHR35038">
    <property type="entry name" value="DISSIMILATORY SULFITE REDUCTASE SIRA"/>
    <property type="match status" value="1"/>
</dbReference>
<gene>
    <name evidence="4" type="ORF">SAMN05660420_02671</name>
</gene>
<dbReference type="SUPFAM" id="SSF48695">
    <property type="entry name" value="Multiheme cytochromes"/>
    <property type="match status" value="1"/>
</dbReference>
<dbReference type="EMBL" id="FNQN01000008">
    <property type="protein sequence ID" value="SEA62663.1"/>
    <property type="molecule type" value="Genomic_DNA"/>
</dbReference>
<reference evidence="4 5" key="1">
    <citation type="submission" date="2016-10" db="EMBL/GenBank/DDBJ databases">
        <authorList>
            <person name="de Groot N.N."/>
        </authorList>
    </citation>
    <scope>NUCLEOTIDE SEQUENCE [LARGE SCALE GENOMIC DNA]</scope>
    <source>
        <strain evidence="4 5">DSM 7343</strain>
    </source>
</reference>
<keyword evidence="1 3" id="KW-0732">Signal</keyword>
<organism evidence="4 5">
    <name type="scientific">Desulfuromusa kysingii</name>
    <dbReference type="NCBI Taxonomy" id="37625"/>
    <lineage>
        <taxon>Bacteria</taxon>
        <taxon>Pseudomonadati</taxon>
        <taxon>Thermodesulfobacteriota</taxon>
        <taxon>Desulfuromonadia</taxon>
        <taxon>Desulfuromonadales</taxon>
        <taxon>Geopsychrobacteraceae</taxon>
        <taxon>Desulfuromusa</taxon>
    </lineage>
</organism>
<evidence type="ECO:0000256" key="2">
    <source>
        <dbReference type="SAM" id="MobiDB-lite"/>
    </source>
</evidence>
<dbReference type="InterPro" id="IPR051829">
    <property type="entry name" value="Multiheme_Cytochr_ET"/>
</dbReference>
<dbReference type="Gene3D" id="1.10.780.10">
    <property type="entry name" value="Hydroxylamine Oxidoreductase, Chain A, domain 1"/>
    <property type="match status" value="1"/>
</dbReference>
<dbReference type="GO" id="GO:0016491">
    <property type="term" value="F:oxidoreductase activity"/>
    <property type="evidence" value="ECO:0007669"/>
    <property type="project" value="TreeGrafter"/>
</dbReference>
<feature type="region of interest" description="Disordered" evidence="2">
    <location>
        <begin position="51"/>
        <end position="74"/>
    </location>
</feature>
<name>A0A1H4CQJ0_9BACT</name>
<dbReference type="AlphaFoldDB" id="A0A1H4CQJ0"/>
<accession>A0A1H4CQJ0</accession>
<dbReference type="PANTHER" id="PTHR35038:SF8">
    <property type="entry name" value="C-TYPE POLYHEME CYTOCHROME OMCC"/>
    <property type="match status" value="1"/>
</dbReference>
<dbReference type="OrthoDB" id="9783375at2"/>
<feature type="region of interest" description="Disordered" evidence="2">
    <location>
        <begin position="233"/>
        <end position="260"/>
    </location>
</feature>
<sequence length="614" mass="68590">MGTIQKSYILILFLLLTAAGCSQKTGDGSTCAACHQGLELVSETHLECVSCHGGDPDEPEEKASHKDMYGPKNPADPKYWDKTCGKCHPYQLDRVRSNLMFTATGMIKNTQATWEGEDGKLYASRPSKLNDAAGNSLELNDVALLDNLAGEVFRKGCSGCHVAFQNRWVWRGSHASGCAACHFPYNENGTYQGEDQTVKGKWPHSASHKMERLPPNQVCVRCHNRSGRIALSYEGRNDGNNSLVPTRNGGPGPDIIGGPRNVTRIPPDIHHEMGMECIDCHTSRDLMGDGYAYENMYLQTEITCEDCHGSPAERPRVEQISRENDEVLRESAHYKKQMQQGDSMVLTSKGRKYSNVFLEDEKIWVQSKRTGKLHESKVITETPEHSIIGHERMECYSCHSRTVTQCYGCHTEYDQRELAMDYIKGVKTTGKFTETEDYRMIYPFPLALNQRGKVSPVTPGCQTFVSVINPQGEKVLDEYVTLFKGKQQLRFAPFFGHNTGAKVIGCRECHANPAFLGFGQHVVEGDNIEATLICEKSAEKPLDGFITMNSGDVKGFSAITRENSRPFETAEIKKIMAVNLCLVCHDDPKDPIYQKELDYNVLDNCIKRSVSTVQ</sequence>
<evidence type="ECO:0008006" key="6">
    <source>
        <dbReference type="Google" id="ProtNLM"/>
    </source>
</evidence>
<evidence type="ECO:0000256" key="3">
    <source>
        <dbReference type="SAM" id="SignalP"/>
    </source>
</evidence>
<dbReference type="Proteomes" id="UP000199409">
    <property type="component" value="Unassembled WGS sequence"/>
</dbReference>
<evidence type="ECO:0000313" key="4">
    <source>
        <dbReference type="EMBL" id="SEA62663.1"/>
    </source>
</evidence>
<evidence type="ECO:0000256" key="1">
    <source>
        <dbReference type="ARBA" id="ARBA00022729"/>
    </source>
</evidence>
<dbReference type="InterPro" id="IPR036280">
    <property type="entry name" value="Multihaem_cyt_sf"/>
</dbReference>
<dbReference type="NCBIfam" id="NF040943">
    <property type="entry name" value="cytoc3_ExtM"/>
    <property type="match status" value="1"/>
</dbReference>
<protein>
    <recommendedName>
        <fullName evidence="6">Cytochrome C</fullName>
    </recommendedName>
</protein>
<evidence type="ECO:0000313" key="5">
    <source>
        <dbReference type="Proteomes" id="UP000199409"/>
    </source>
</evidence>
<feature type="signal peptide" evidence="3">
    <location>
        <begin position="1"/>
        <end position="24"/>
    </location>
</feature>
<dbReference type="STRING" id="37625.SAMN05660420_02671"/>